<name>A0AAD7TFK4_9APHY</name>
<dbReference type="Gene3D" id="3.80.10.10">
    <property type="entry name" value="Ribonuclease Inhibitor"/>
    <property type="match status" value="1"/>
</dbReference>
<feature type="domain" description="F-box" evidence="2">
    <location>
        <begin position="45"/>
        <end position="85"/>
    </location>
</feature>
<sequence length="561" mass="63866">MHIERALSHNNTHNGRLRATEGSDTAALPKRTMEPYTTPIPLTERVPAEIWLEIFEQVPTRADLHSVSVACKKFHDLTLRPLHRDLVWAKAMHVVHSLPLWNVKRGMDVAVRSLVLGVSAVPPNVCVPMVGRDGNPEPPPSHPSVNEDDKMLVATLGYYKLSDHDKDFFASRALHDDMFLRIRTFTNIASLTLSHMLVYDMHFELIHSLARLRSLRIEFCLFQHRFGSQTFNHADLPITDLTMVNLRRRCMAFLAHQITYDEDLTHILSLSTARNLQTLTVDSSADVFRHIFGAWDAHQRGWLIPQGLQNVYVLRRRCIDGEVQPLFHGENNFPETNLYHFAVQAPSLRTLSTPLFVPQNVMIAPQALPPSLERFAAPVETATFVAAVRDVKALGVLKCGLGSREAINALESVAVCRPALKMLMLELRGWDDEVVPAVAELFKDLRRLKVLYEGDVGPSEDFLVMLAPEYLTKMPHLHTIELYPQPRAGSAKPDHPRFLYDASYDSAEEELRNLVIPYNRYCPRLRKVQVCSGYIMARTCEGGPWEMERVRQYQEKDDLSY</sequence>
<gene>
    <name evidence="3" type="ORF">ONZ51_g12535</name>
</gene>
<evidence type="ECO:0000313" key="3">
    <source>
        <dbReference type="EMBL" id="KAJ8455283.1"/>
    </source>
</evidence>
<dbReference type="EMBL" id="JAPEVG010000794">
    <property type="protein sequence ID" value="KAJ8455283.1"/>
    <property type="molecule type" value="Genomic_DNA"/>
</dbReference>
<dbReference type="CDD" id="cd09917">
    <property type="entry name" value="F-box_SF"/>
    <property type="match status" value="1"/>
</dbReference>
<proteinExistence type="predicted"/>
<dbReference type="Pfam" id="PF12937">
    <property type="entry name" value="F-box-like"/>
    <property type="match status" value="1"/>
</dbReference>
<keyword evidence="4" id="KW-1185">Reference proteome</keyword>
<evidence type="ECO:0000313" key="4">
    <source>
        <dbReference type="Proteomes" id="UP001215151"/>
    </source>
</evidence>
<protein>
    <recommendedName>
        <fullName evidence="2">F-box domain-containing protein</fullName>
    </recommendedName>
</protein>
<evidence type="ECO:0000256" key="1">
    <source>
        <dbReference type="SAM" id="MobiDB-lite"/>
    </source>
</evidence>
<accession>A0AAD7TFK4</accession>
<dbReference type="InterPro" id="IPR001810">
    <property type="entry name" value="F-box_dom"/>
</dbReference>
<dbReference type="Proteomes" id="UP001215151">
    <property type="component" value="Unassembled WGS sequence"/>
</dbReference>
<comment type="caution">
    <text evidence="3">The sequence shown here is derived from an EMBL/GenBank/DDBJ whole genome shotgun (WGS) entry which is preliminary data.</text>
</comment>
<feature type="region of interest" description="Disordered" evidence="1">
    <location>
        <begin position="1"/>
        <end position="24"/>
    </location>
</feature>
<dbReference type="InterPro" id="IPR032675">
    <property type="entry name" value="LRR_dom_sf"/>
</dbReference>
<dbReference type="SUPFAM" id="SSF52047">
    <property type="entry name" value="RNI-like"/>
    <property type="match status" value="1"/>
</dbReference>
<dbReference type="AlphaFoldDB" id="A0AAD7TFK4"/>
<organism evidence="3 4">
    <name type="scientific">Trametes cubensis</name>
    <dbReference type="NCBI Taxonomy" id="1111947"/>
    <lineage>
        <taxon>Eukaryota</taxon>
        <taxon>Fungi</taxon>
        <taxon>Dikarya</taxon>
        <taxon>Basidiomycota</taxon>
        <taxon>Agaricomycotina</taxon>
        <taxon>Agaricomycetes</taxon>
        <taxon>Polyporales</taxon>
        <taxon>Polyporaceae</taxon>
        <taxon>Trametes</taxon>
    </lineage>
</organism>
<reference evidence="3" key="1">
    <citation type="submission" date="2022-11" db="EMBL/GenBank/DDBJ databases">
        <title>Genome Sequence of Cubamyces cubensis.</title>
        <authorList>
            <person name="Buettner E."/>
        </authorList>
    </citation>
    <scope>NUCLEOTIDE SEQUENCE</scope>
    <source>
        <strain evidence="3">MPL-01</strain>
    </source>
</reference>
<evidence type="ECO:0000259" key="2">
    <source>
        <dbReference type="Pfam" id="PF12937"/>
    </source>
</evidence>